<evidence type="ECO:0000313" key="3">
    <source>
        <dbReference type="Proteomes" id="UP001159405"/>
    </source>
</evidence>
<accession>A0ABN8P1S8</accession>
<proteinExistence type="predicted"/>
<keyword evidence="3" id="KW-1185">Reference proteome</keyword>
<feature type="signal peptide" evidence="1">
    <location>
        <begin position="1"/>
        <end position="17"/>
    </location>
</feature>
<evidence type="ECO:0000313" key="2">
    <source>
        <dbReference type="EMBL" id="CAH3129980.1"/>
    </source>
</evidence>
<name>A0ABN8P1S8_9CNID</name>
<dbReference type="EMBL" id="CALNXK010000047">
    <property type="protein sequence ID" value="CAH3129980.1"/>
    <property type="molecule type" value="Genomic_DNA"/>
</dbReference>
<sequence length="184" mass="21388">SHCILVVIFPIWRRTCGEFVSVEMSCEPDYVANLKKYFNDLHNTGTYYKKIASKEQLESEAKDAFREFLGTVYPDWSDRFESFFNEWKMTYTSDGPFETEHDRANINDKMTHPDDFQTSLYMEDMLTNRDDAKEASDAYIEAFVSKDSQRVALFYLGDDDIMHGVMAAGVRTNMDAVFVVFFSD</sequence>
<keyword evidence="1" id="KW-0732">Signal</keyword>
<comment type="caution">
    <text evidence="2">The sequence shown here is derived from an EMBL/GenBank/DDBJ whole genome shotgun (WGS) entry which is preliminary data.</text>
</comment>
<dbReference type="Proteomes" id="UP001159405">
    <property type="component" value="Unassembled WGS sequence"/>
</dbReference>
<feature type="non-terminal residue" evidence="2">
    <location>
        <position position="1"/>
    </location>
</feature>
<organism evidence="2 3">
    <name type="scientific">Porites lobata</name>
    <dbReference type="NCBI Taxonomy" id="104759"/>
    <lineage>
        <taxon>Eukaryota</taxon>
        <taxon>Metazoa</taxon>
        <taxon>Cnidaria</taxon>
        <taxon>Anthozoa</taxon>
        <taxon>Hexacorallia</taxon>
        <taxon>Scleractinia</taxon>
        <taxon>Fungiina</taxon>
        <taxon>Poritidae</taxon>
        <taxon>Porites</taxon>
    </lineage>
</organism>
<protein>
    <submittedName>
        <fullName evidence="2">Uncharacterized protein</fullName>
    </submittedName>
</protein>
<evidence type="ECO:0000256" key="1">
    <source>
        <dbReference type="SAM" id="SignalP"/>
    </source>
</evidence>
<gene>
    <name evidence="2" type="ORF">PLOB_00034365</name>
</gene>
<reference evidence="2 3" key="1">
    <citation type="submission" date="2022-05" db="EMBL/GenBank/DDBJ databases">
        <authorList>
            <consortium name="Genoscope - CEA"/>
            <person name="William W."/>
        </authorList>
    </citation>
    <scope>NUCLEOTIDE SEQUENCE [LARGE SCALE GENOMIC DNA]</scope>
</reference>
<feature type="chain" id="PRO_5045194277" evidence="1">
    <location>
        <begin position="18"/>
        <end position="184"/>
    </location>
</feature>